<accession>A0A1Y2M3B4</accession>
<dbReference type="Proteomes" id="UP000193240">
    <property type="component" value="Unassembled WGS sequence"/>
</dbReference>
<dbReference type="OMA" id="IKTRICM"/>
<dbReference type="CDD" id="cd07379">
    <property type="entry name" value="MPP_239FB"/>
    <property type="match status" value="1"/>
</dbReference>
<dbReference type="InterPro" id="IPR051693">
    <property type="entry name" value="UPF0046_metallophosphoest"/>
</dbReference>
<dbReference type="SUPFAM" id="SSF56300">
    <property type="entry name" value="Metallo-dependent phosphatases"/>
    <property type="match status" value="1"/>
</dbReference>
<reference evidence="2 3" key="1">
    <citation type="journal article" date="2017" name="Genome Announc.">
        <title>Genome sequence of the saprophytic ascomycete Epicoccum nigrum ICMP 19927 strain isolated from New Zealand.</title>
        <authorList>
            <person name="Fokin M."/>
            <person name="Fleetwood D."/>
            <person name="Weir B.S."/>
            <person name="Villas-Boas S.G."/>
        </authorList>
    </citation>
    <scope>NUCLEOTIDE SEQUENCE [LARGE SCALE GENOMIC DNA]</scope>
    <source>
        <strain evidence="2 3">ICMP 19927</strain>
    </source>
</reference>
<dbReference type="PANTHER" id="PTHR12905">
    <property type="entry name" value="METALLOPHOSPHOESTERASE"/>
    <property type="match status" value="1"/>
</dbReference>
<dbReference type="PANTHER" id="PTHR12905:SF0">
    <property type="entry name" value="CALCINEURIN-LIKE PHOSPHOESTERASE DOMAIN-CONTAINING PROTEIN"/>
    <property type="match status" value="1"/>
</dbReference>
<name>A0A1Y2M3B4_EPING</name>
<protein>
    <recommendedName>
        <fullName evidence="1">Calcineurin-like phosphoesterase domain-containing protein</fullName>
    </recommendedName>
</protein>
<proteinExistence type="predicted"/>
<dbReference type="InterPro" id="IPR029052">
    <property type="entry name" value="Metallo-depent_PP-like"/>
</dbReference>
<evidence type="ECO:0000259" key="1">
    <source>
        <dbReference type="Pfam" id="PF00149"/>
    </source>
</evidence>
<dbReference type="GO" id="GO:0016787">
    <property type="term" value="F:hydrolase activity"/>
    <property type="evidence" value="ECO:0007669"/>
    <property type="project" value="InterPro"/>
</dbReference>
<organism evidence="2 3">
    <name type="scientific">Epicoccum nigrum</name>
    <name type="common">Soil fungus</name>
    <name type="synonym">Epicoccum purpurascens</name>
    <dbReference type="NCBI Taxonomy" id="105696"/>
    <lineage>
        <taxon>Eukaryota</taxon>
        <taxon>Fungi</taxon>
        <taxon>Dikarya</taxon>
        <taxon>Ascomycota</taxon>
        <taxon>Pezizomycotina</taxon>
        <taxon>Dothideomycetes</taxon>
        <taxon>Pleosporomycetidae</taxon>
        <taxon>Pleosporales</taxon>
        <taxon>Pleosporineae</taxon>
        <taxon>Didymellaceae</taxon>
        <taxon>Epicoccum</taxon>
    </lineage>
</organism>
<dbReference type="Pfam" id="PF00149">
    <property type="entry name" value="Metallophos"/>
    <property type="match status" value="1"/>
</dbReference>
<evidence type="ECO:0000313" key="2">
    <source>
        <dbReference type="EMBL" id="OSS50482.1"/>
    </source>
</evidence>
<sequence>MYTTSSPPTSHIKTRFLILSDTHSFDPVHNTNNDAPYRLPLPKADVLLHCGDLTMIGLLEEFEGALSMLERIDADLKLVIAGNHDISLDEPYYARKGRYMQGKRFEENMPRRARELWTGERARKAGVTYLEEGLHSFVLSNGASLRVYASPYQPAFCDFAFPYARNEDRYNLPHQCSPGAKPIAENPVPDWQESKGVDVVMTHGPPASVLDAVRPGDHVGCEHLMRAMRRCKPKLHCFGHIHEGWGAQKMGWAEGTELDVRTPNDHVKETRPIVVDQKRMKDERAVHVDISAGGDQLKSGRETLMVNASIMSVRYEPVQGPWLVDMDLEPASNG</sequence>
<dbReference type="InParanoid" id="A0A1Y2M3B4"/>
<feature type="domain" description="Calcineurin-like phosphoesterase" evidence="1">
    <location>
        <begin position="15"/>
        <end position="243"/>
    </location>
</feature>
<evidence type="ECO:0000313" key="3">
    <source>
        <dbReference type="Proteomes" id="UP000193240"/>
    </source>
</evidence>
<dbReference type="Gene3D" id="3.60.21.10">
    <property type="match status" value="1"/>
</dbReference>
<dbReference type="AlphaFoldDB" id="A0A1Y2M3B4"/>
<dbReference type="EMBL" id="KZ107842">
    <property type="protein sequence ID" value="OSS50482.1"/>
    <property type="molecule type" value="Genomic_DNA"/>
</dbReference>
<gene>
    <name evidence="2" type="ORF">B5807_04776</name>
</gene>
<keyword evidence="3" id="KW-1185">Reference proteome</keyword>
<dbReference type="InterPro" id="IPR004843">
    <property type="entry name" value="Calcineurin-like_PHP"/>
</dbReference>